<name>A0AAW3ZMN4_9GAMM</name>
<evidence type="ECO:0000313" key="2">
    <source>
        <dbReference type="Proteomes" id="UP000613768"/>
    </source>
</evidence>
<gene>
    <name evidence="1" type="ORF">IFO71_11375</name>
</gene>
<evidence type="ECO:0000313" key="1">
    <source>
        <dbReference type="EMBL" id="MBD8526337.1"/>
    </source>
</evidence>
<reference evidence="1 2" key="1">
    <citation type="submission" date="2020-09" db="EMBL/GenBank/DDBJ databases">
        <title>Pseudoxanthomonas sp. CAU 1598 isolated from sand of Yaerae Beach.</title>
        <authorList>
            <person name="Kim W."/>
        </authorList>
    </citation>
    <scope>NUCLEOTIDE SEQUENCE [LARGE SCALE GENOMIC DNA]</scope>
    <source>
        <strain evidence="1 2">CAU 1598</strain>
    </source>
</reference>
<proteinExistence type="predicted"/>
<dbReference type="Proteomes" id="UP000613768">
    <property type="component" value="Unassembled WGS sequence"/>
</dbReference>
<organism evidence="1 2">
    <name type="scientific">Pseudomarimonas arenosa</name>
    <dbReference type="NCBI Taxonomy" id="2774145"/>
    <lineage>
        <taxon>Bacteria</taxon>
        <taxon>Pseudomonadati</taxon>
        <taxon>Pseudomonadota</taxon>
        <taxon>Gammaproteobacteria</taxon>
        <taxon>Lysobacterales</taxon>
        <taxon>Lysobacteraceae</taxon>
        <taxon>Pseudomarimonas</taxon>
    </lineage>
</organism>
<keyword evidence="2" id="KW-1185">Reference proteome</keyword>
<accession>A0AAW3ZMN4</accession>
<sequence>MARDFDWRCLARQETQGLQGWRDRYDDVQRVGQQEWWLLIDGLRSLEEQDRALSAHDSPPAASIDAHRQRLLSEFFAATRKLRSRRKPRRLYLAHSRRRLGAAVTCANLTHDLRFAFWLDAFEAPQLDQGACSAGLAKVLSAAALEMALLNCSHILLLDSLALDGAEWGGYLRARGMEHLPLEQRLRRMAESELGGSEQAEGAAEAALRNLSNWLLEPKSKRSIARYRMAAAH</sequence>
<dbReference type="AlphaFoldDB" id="A0AAW3ZMN4"/>
<comment type="caution">
    <text evidence="1">The sequence shown here is derived from an EMBL/GenBank/DDBJ whole genome shotgun (WGS) entry which is preliminary data.</text>
</comment>
<protein>
    <submittedName>
        <fullName evidence="1">Uncharacterized protein</fullName>
    </submittedName>
</protein>
<dbReference type="EMBL" id="JACYTR010000021">
    <property type="protein sequence ID" value="MBD8526337.1"/>
    <property type="molecule type" value="Genomic_DNA"/>
</dbReference>
<dbReference type="RefSeq" id="WP_192029759.1">
    <property type="nucleotide sequence ID" value="NZ_JACYTR010000021.1"/>
</dbReference>